<dbReference type="SUPFAM" id="SSF48403">
    <property type="entry name" value="Ankyrin repeat"/>
    <property type="match status" value="1"/>
</dbReference>
<evidence type="ECO:0000313" key="5">
    <source>
        <dbReference type="Proteomes" id="UP000266239"/>
    </source>
</evidence>
<evidence type="ECO:0000256" key="2">
    <source>
        <dbReference type="ARBA" id="ARBA00023043"/>
    </source>
</evidence>
<keyword evidence="2 3" id="KW-0040">ANK repeat</keyword>
<dbReference type="PROSITE" id="PS50088">
    <property type="entry name" value="ANK_REPEAT"/>
    <property type="match status" value="2"/>
</dbReference>
<dbReference type="PANTHER" id="PTHR24171">
    <property type="entry name" value="ANKYRIN REPEAT DOMAIN-CONTAINING PROTEIN 39-RELATED"/>
    <property type="match status" value="1"/>
</dbReference>
<gene>
    <name evidence="4" type="ORF">DYB25_005599</name>
</gene>
<comment type="caution">
    <text evidence="4">The sequence shown here is derived from an EMBL/GenBank/DDBJ whole genome shotgun (WGS) entry which is preliminary data.</text>
</comment>
<dbReference type="Pfam" id="PF12796">
    <property type="entry name" value="Ank_2"/>
    <property type="match status" value="1"/>
</dbReference>
<dbReference type="SMART" id="SM00248">
    <property type="entry name" value="ANK"/>
    <property type="match status" value="3"/>
</dbReference>
<dbReference type="AlphaFoldDB" id="A0A397AW60"/>
<sequence>MVAVHLGQLHIAKCLLDHGARVDTTDDTSQTPLMVAARSGHLKLVKLLLKRQAVVDATDEVAPSHCTHHGHTDVVEVLLKKGANRHDGQDAVSVAAALHSYDMGQLYATPNHI</sequence>
<reference evidence="4 5" key="1">
    <citation type="submission" date="2018-08" db="EMBL/GenBank/DDBJ databases">
        <title>Aphanomyces genome sequencing and annotation.</title>
        <authorList>
            <person name="Minardi D."/>
            <person name="Oidtmann B."/>
            <person name="Van Der Giezen M."/>
            <person name="Studholme D.J."/>
        </authorList>
    </citation>
    <scope>NUCLEOTIDE SEQUENCE [LARGE SCALE GENOMIC DNA]</scope>
    <source>
        <strain evidence="4 5">Yx</strain>
    </source>
</reference>
<name>A0A397AW60_APHAT</name>
<dbReference type="VEuPathDB" id="FungiDB:H257_10554"/>
<evidence type="ECO:0000256" key="1">
    <source>
        <dbReference type="ARBA" id="ARBA00022737"/>
    </source>
</evidence>
<keyword evidence="1" id="KW-0677">Repeat</keyword>
<evidence type="ECO:0000256" key="3">
    <source>
        <dbReference type="PROSITE-ProRule" id="PRU00023"/>
    </source>
</evidence>
<dbReference type="EMBL" id="QUTA01006757">
    <property type="protein sequence ID" value="RHY09711.1"/>
    <property type="molecule type" value="Genomic_DNA"/>
</dbReference>
<proteinExistence type="predicted"/>
<dbReference type="Gene3D" id="1.25.40.20">
    <property type="entry name" value="Ankyrin repeat-containing domain"/>
    <property type="match status" value="1"/>
</dbReference>
<feature type="repeat" description="ANK" evidence="3">
    <location>
        <begin position="28"/>
        <end position="60"/>
    </location>
</feature>
<organism evidence="4 5">
    <name type="scientific">Aphanomyces astaci</name>
    <name type="common">Crayfish plague agent</name>
    <dbReference type="NCBI Taxonomy" id="112090"/>
    <lineage>
        <taxon>Eukaryota</taxon>
        <taxon>Sar</taxon>
        <taxon>Stramenopiles</taxon>
        <taxon>Oomycota</taxon>
        <taxon>Saprolegniomycetes</taxon>
        <taxon>Saprolegniales</taxon>
        <taxon>Verrucalvaceae</taxon>
        <taxon>Aphanomyces</taxon>
    </lineage>
</organism>
<dbReference type="PROSITE" id="PS50297">
    <property type="entry name" value="ANK_REP_REGION"/>
    <property type="match status" value="1"/>
</dbReference>
<accession>A0A397AW60</accession>
<dbReference type="InterPro" id="IPR002110">
    <property type="entry name" value="Ankyrin_rpt"/>
</dbReference>
<protein>
    <submittedName>
        <fullName evidence="4">Uncharacterized protein</fullName>
    </submittedName>
</protein>
<dbReference type="PANTHER" id="PTHR24171:SF9">
    <property type="entry name" value="ANKYRIN REPEAT DOMAIN-CONTAINING PROTEIN 39"/>
    <property type="match status" value="1"/>
</dbReference>
<evidence type="ECO:0000313" key="4">
    <source>
        <dbReference type="EMBL" id="RHY09711.1"/>
    </source>
</evidence>
<dbReference type="Pfam" id="PF00023">
    <property type="entry name" value="Ank"/>
    <property type="match status" value="1"/>
</dbReference>
<dbReference type="Proteomes" id="UP000266239">
    <property type="component" value="Unassembled WGS sequence"/>
</dbReference>
<dbReference type="InterPro" id="IPR036770">
    <property type="entry name" value="Ankyrin_rpt-contain_sf"/>
</dbReference>
<feature type="repeat" description="ANK" evidence="3">
    <location>
        <begin position="1"/>
        <end position="27"/>
    </location>
</feature>